<proteinExistence type="predicted"/>
<evidence type="ECO:0000313" key="1">
    <source>
        <dbReference type="EMBL" id="GLL04738.1"/>
    </source>
</evidence>
<keyword evidence="2" id="KW-1185">Reference proteome</keyword>
<dbReference type="EMBL" id="BSFP01000049">
    <property type="protein sequence ID" value="GLL04738.1"/>
    <property type="molecule type" value="Genomic_DNA"/>
</dbReference>
<accession>A0A9W6NPW6</accession>
<dbReference type="Proteomes" id="UP001143480">
    <property type="component" value="Unassembled WGS sequence"/>
</dbReference>
<comment type="caution">
    <text evidence="1">The sequence shown here is derived from an EMBL/GenBank/DDBJ whole genome shotgun (WGS) entry which is preliminary data.</text>
</comment>
<reference evidence="1" key="1">
    <citation type="journal article" date="2014" name="Int. J. Syst. Evol. Microbiol.">
        <title>Complete genome sequence of Corynebacterium casei LMG S-19264T (=DSM 44701T), isolated from a smear-ripened cheese.</title>
        <authorList>
            <consortium name="US DOE Joint Genome Institute (JGI-PGF)"/>
            <person name="Walter F."/>
            <person name="Albersmeier A."/>
            <person name="Kalinowski J."/>
            <person name="Ruckert C."/>
        </authorList>
    </citation>
    <scope>NUCLEOTIDE SEQUENCE</scope>
    <source>
        <strain evidence="1">VKM Ac-1321</strain>
    </source>
</reference>
<name>A0A9W6NPW6_9ACTN</name>
<protein>
    <submittedName>
        <fullName evidence="1">Uncharacterized protein</fullName>
    </submittedName>
</protein>
<sequence>MIARSNLREPLMVERRVAGWTQRALQMRSGPLGTLLYEGQRKLLRRIGKRPRPVHLHGLQRPWPSAPLGLIGQLSQLADSALVQIGRESAYSCKLRGCARGVVDGLRPEPA</sequence>
<dbReference type="AlphaFoldDB" id="A0A9W6NPW6"/>
<gene>
    <name evidence="1" type="ORF">GCM10017581_064850</name>
</gene>
<evidence type="ECO:0000313" key="2">
    <source>
        <dbReference type="Proteomes" id="UP001143480"/>
    </source>
</evidence>
<reference evidence="1" key="2">
    <citation type="submission" date="2023-01" db="EMBL/GenBank/DDBJ databases">
        <authorList>
            <person name="Sun Q."/>
            <person name="Evtushenko L."/>
        </authorList>
    </citation>
    <scope>NUCLEOTIDE SEQUENCE</scope>
    <source>
        <strain evidence="1">VKM Ac-1321</strain>
    </source>
</reference>
<organism evidence="1 2">
    <name type="scientific">Dactylosporangium matsuzakiense</name>
    <dbReference type="NCBI Taxonomy" id="53360"/>
    <lineage>
        <taxon>Bacteria</taxon>
        <taxon>Bacillati</taxon>
        <taxon>Actinomycetota</taxon>
        <taxon>Actinomycetes</taxon>
        <taxon>Micromonosporales</taxon>
        <taxon>Micromonosporaceae</taxon>
        <taxon>Dactylosporangium</taxon>
    </lineage>
</organism>